<name>A0A2K9B0B2_9GAMM</name>
<dbReference type="Gene3D" id="1.20.58.220">
    <property type="entry name" value="Phosphate transport system protein phou homolog 2, domain 2"/>
    <property type="match status" value="1"/>
</dbReference>
<sequence>MANSILDLFASSPIRPMQDHMEKVHECASELKNFFQATIEGNWDKADQLRTRIRELENEADDLKHDLRMHLPKGLFLPVARTDLLALLSKQDKIANIARDISGLVFGRKMQFPSNVNDDLMGLLQRSLDASAQAFKAINELDELLATGFRGREASLVEEMIDQLDMIENDTDELQRELLFKIFEQENELPPVQVMFMYKVVQQIGDLADSAQSVGSRLEMMIAR</sequence>
<protein>
    <submittedName>
        <fullName evidence="2">TIGR00153 family protein</fullName>
    </submittedName>
</protein>
<dbReference type="EMBL" id="CP025120">
    <property type="protein sequence ID" value="AUD79569.1"/>
    <property type="molecule type" value="Genomic_DNA"/>
</dbReference>
<gene>
    <name evidence="2" type="ORF">CW740_10080</name>
</gene>
<evidence type="ECO:0000313" key="3">
    <source>
        <dbReference type="Proteomes" id="UP000232693"/>
    </source>
</evidence>
<proteinExistence type="inferred from homology"/>
<comment type="similarity">
    <text evidence="1">Belongs to the UPF0111 family.</text>
</comment>
<dbReference type="AlphaFoldDB" id="A0A2K9B0B2"/>
<dbReference type="OrthoDB" id="9780540at2"/>
<accession>A0A2K9B0B2</accession>
<dbReference type="SUPFAM" id="SSF109755">
    <property type="entry name" value="PhoU-like"/>
    <property type="match status" value="1"/>
</dbReference>
<dbReference type="InterPro" id="IPR018445">
    <property type="entry name" value="Put_Phosphate_transp_reg"/>
</dbReference>
<dbReference type="PANTHER" id="PTHR36536">
    <property type="entry name" value="UPF0111 PROTEIN HI_1603"/>
    <property type="match status" value="1"/>
</dbReference>
<dbReference type="InterPro" id="IPR038078">
    <property type="entry name" value="PhoU-like_sf"/>
</dbReference>
<dbReference type="Pfam" id="PF01865">
    <property type="entry name" value="PhoU_div"/>
    <property type="match status" value="1"/>
</dbReference>
<evidence type="ECO:0000313" key="2">
    <source>
        <dbReference type="EMBL" id="AUD79569.1"/>
    </source>
</evidence>
<dbReference type="PANTHER" id="PTHR36536:SF3">
    <property type="entry name" value="UPF0111 PROTEIN HI_1603"/>
    <property type="match status" value="1"/>
</dbReference>
<evidence type="ECO:0000256" key="1">
    <source>
        <dbReference type="ARBA" id="ARBA00008591"/>
    </source>
</evidence>
<dbReference type="RefSeq" id="WP_106647376.1">
    <property type="nucleotide sequence ID" value="NZ_BMGO01000001.1"/>
</dbReference>
<keyword evidence="3" id="KW-1185">Reference proteome</keyword>
<reference evidence="2 3" key="1">
    <citation type="submission" date="2017-12" db="EMBL/GenBank/DDBJ databases">
        <title>Kangiella profundi FT102 completed genome.</title>
        <authorList>
            <person name="Xu J."/>
            <person name="Wang J."/>
            <person name="Lu Y."/>
        </authorList>
    </citation>
    <scope>NUCLEOTIDE SEQUENCE [LARGE SCALE GENOMIC DNA]</scope>
    <source>
        <strain evidence="2 3">FT102</strain>
    </source>
</reference>
<dbReference type="NCBIfam" id="TIGR00153">
    <property type="entry name" value="TIGR00153 family protein"/>
    <property type="match status" value="1"/>
</dbReference>
<dbReference type="Proteomes" id="UP000232693">
    <property type="component" value="Chromosome"/>
</dbReference>
<dbReference type="InterPro" id="IPR002727">
    <property type="entry name" value="DUF47"/>
</dbReference>
<dbReference type="KEGG" id="kpd:CW740_10080"/>
<organism evidence="2 3">
    <name type="scientific">Kangiella profundi</name>
    <dbReference type="NCBI Taxonomy" id="1561924"/>
    <lineage>
        <taxon>Bacteria</taxon>
        <taxon>Pseudomonadati</taxon>
        <taxon>Pseudomonadota</taxon>
        <taxon>Gammaproteobacteria</taxon>
        <taxon>Kangiellales</taxon>
        <taxon>Kangiellaceae</taxon>
        <taxon>Kangiella</taxon>
    </lineage>
</organism>